<feature type="binding site" evidence="9">
    <location>
        <position position="204"/>
    </location>
    <ligand>
        <name>chlorophyll a</name>
        <dbReference type="ChEBI" id="CHEBI:58416"/>
        <label>1</label>
    </ligand>
</feature>
<keyword evidence="7" id="KW-0437">Light-harvesting polypeptide</keyword>
<protein>
    <recommendedName>
        <fullName evidence="12">Plastid light harvesting protein</fullName>
    </recommendedName>
</protein>
<dbReference type="GO" id="GO:0016020">
    <property type="term" value="C:membrane"/>
    <property type="evidence" value="ECO:0007669"/>
    <property type="project" value="InterPro"/>
</dbReference>
<feature type="binding site" evidence="9">
    <location>
        <position position="201"/>
    </location>
    <ligand>
        <name>chlorophyll a</name>
        <dbReference type="ChEBI" id="CHEBI:58416"/>
        <label>1</label>
    </ligand>
</feature>
<dbReference type="PANTHER" id="PTHR21649">
    <property type="entry name" value="CHLOROPHYLL A/B BINDING PROTEIN"/>
    <property type="match status" value="1"/>
</dbReference>
<evidence type="ECO:0000256" key="4">
    <source>
        <dbReference type="ARBA" id="ARBA00022528"/>
    </source>
</evidence>
<sequence length="244" mass="26332">MKSVIALTMVASAAAFAPQSTSTSSTSTQLAETQSDLKALGPKLNPLVGFWDPLDLANAGFWGFSQEQTVGWLRQSEIKHGRVAMAAFVGYCVQSNFVFPWSLTFGGLPHPSTDLSPPEQWDALPMAAKVQIIAFVGFLEWYSELSDNDNGPHYTKGGKPGQYPSFKNVPHGKASTLDLYDPFKLSTKRTDAQKEKGLLVEINNGRLAMLGIFGFLCEQTIPGSVPALGGIVKPYAGEVMAPFV</sequence>
<evidence type="ECO:0000256" key="8">
    <source>
        <dbReference type="ARBA" id="ARBA00044011"/>
    </source>
</evidence>
<feature type="binding site" evidence="9">
    <location>
        <position position="206"/>
    </location>
    <ligand>
        <name>chlorophyll a</name>
        <dbReference type="ChEBI" id="CHEBI:58416"/>
        <label>1</label>
    </ligand>
</feature>
<evidence type="ECO:0000256" key="3">
    <source>
        <dbReference type="ARBA" id="ARBA00005933"/>
    </source>
</evidence>
<reference evidence="11" key="1">
    <citation type="submission" date="2021-01" db="EMBL/GenBank/DDBJ databases">
        <authorList>
            <person name="Corre E."/>
            <person name="Pelletier E."/>
            <person name="Niang G."/>
            <person name="Scheremetjew M."/>
            <person name="Finn R."/>
            <person name="Kale V."/>
            <person name="Holt S."/>
            <person name="Cochrane G."/>
            <person name="Meng A."/>
            <person name="Brown T."/>
            <person name="Cohen L."/>
        </authorList>
    </citation>
    <scope>NUCLEOTIDE SEQUENCE</scope>
    <source>
        <strain evidence="11">10249 10 AB</strain>
    </source>
</reference>
<dbReference type="AlphaFoldDB" id="A0A7S4AJX8"/>
<proteinExistence type="inferred from homology"/>
<dbReference type="GO" id="GO:0009507">
    <property type="term" value="C:chloroplast"/>
    <property type="evidence" value="ECO:0007669"/>
    <property type="project" value="UniProtKB-SubCell"/>
</dbReference>
<comment type="subcellular location">
    <subcellularLocation>
        <location evidence="2">Plastid</location>
        <location evidence="2">Chloroplast</location>
    </subcellularLocation>
</comment>
<evidence type="ECO:0000256" key="2">
    <source>
        <dbReference type="ARBA" id="ARBA00004229"/>
    </source>
</evidence>
<keyword evidence="5" id="KW-0602">Photosynthesis</keyword>
<comment type="function">
    <text evidence="1">The light-harvesting complex (LHC) functions as a light receptor, it captures and delivers excitation energy to photosystems with which it is closely associated. Energy is transferred from the carotenoid and chlorophyll C (or B) to chlorophyll A and the photosynthetic reaction centers where it is used to synthesize ATP and reducing power.</text>
</comment>
<keyword evidence="10" id="KW-0732">Signal</keyword>
<evidence type="ECO:0000256" key="10">
    <source>
        <dbReference type="SAM" id="SignalP"/>
    </source>
</evidence>
<accession>A0A7S4AJX8</accession>
<feature type="binding site" evidence="9">
    <location>
        <position position="80"/>
    </location>
    <ligand>
        <name>chlorophyll a</name>
        <dbReference type="ChEBI" id="CHEBI:58416"/>
        <label>1</label>
    </ligand>
</feature>
<evidence type="ECO:0000256" key="9">
    <source>
        <dbReference type="PIRSR" id="PIRSR601344-1"/>
    </source>
</evidence>
<evidence type="ECO:0008006" key="12">
    <source>
        <dbReference type="Google" id="ProtNLM"/>
    </source>
</evidence>
<evidence type="ECO:0000313" key="11">
    <source>
        <dbReference type="EMBL" id="CAE0718051.1"/>
    </source>
</evidence>
<feature type="binding site" evidence="9">
    <location>
        <position position="77"/>
    </location>
    <ligand>
        <name>chlorophyll a</name>
        <dbReference type="ChEBI" id="CHEBI:58416"/>
        <label>1</label>
    </ligand>
</feature>
<feature type="chain" id="PRO_5031314935" description="Plastid light harvesting protein" evidence="10">
    <location>
        <begin position="16"/>
        <end position="244"/>
    </location>
</feature>
<organism evidence="11">
    <name type="scientific">Pseudo-nitzschia australis</name>
    <dbReference type="NCBI Taxonomy" id="44445"/>
    <lineage>
        <taxon>Eukaryota</taxon>
        <taxon>Sar</taxon>
        <taxon>Stramenopiles</taxon>
        <taxon>Ochrophyta</taxon>
        <taxon>Bacillariophyta</taxon>
        <taxon>Bacillariophyceae</taxon>
        <taxon>Bacillariophycidae</taxon>
        <taxon>Bacillariales</taxon>
        <taxon>Bacillariaceae</taxon>
        <taxon>Pseudo-nitzschia</taxon>
    </lineage>
</organism>
<keyword evidence="4" id="KW-0150">Chloroplast</keyword>
<dbReference type="GO" id="GO:0009765">
    <property type="term" value="P:photosynthesis, light harvesting"/>
    <property type="evidence" value="ECO:0007669"/>
    <property type="project" value="InterPro"/>
</dbReference>
<dbReference type="SUPFAM" id="SSF103511">
    <property type="entry name" value="Chlorophyll a-b binding protein"/>
    <property type="match status" value="1"/>
</dbReference>
<comment type="similarity">
    <text evidence="3">Belongs to the fucoxanthin chlorophyll protein family.</text>
</comment>
<dbReference type="EMBL" id="HBIX01014773">
    <property type="protein sequence ID" value="CAE0718051.1"/>
    <property type="molecule type" value="Transcribed_RNA"/>
</dbReference>
<feature type="binding site" evidence="9">
    <location>
        <position position="51"/>
    </location>
    <ligand>
        <name>chlorophyll a</name>
        <dbReference type="ChEBI" id="CHEBI:58416"/>
        <label>1</label>
    </ligand>
</feature>
<evidence type="ECO:0000256" key="1">
    <source>
        <dbReference type="ARBA" id="ARBA00004022"/>
    </source>
</evidence>
<comment type="subunit">
    <text evidence="8">The LHC complex of chromophytic algae is composed of fucoxanthin, chlorophyll A and C bound non-covalently by fucoxanthin chlorophyll proteins (FCPs). The ratio of the pigments in LHC; fucoxanthin: chlorophyll C: chlorophyll A; (0.6-1): (0.1-0.3): (1).</text>
</comment>
<keyword evidence="6" id="KW-0934">Plastid</keyword>
<evidence type="ECO:0000256" key="7">
    <source>
        <dbReference type="ARBA" id="ARBA00023243"/>
    </source>
</evidence>
<gene>
    <name evidence="11" type="ORF">PAUS00366_LOCUS10804</name>
</gene>
<dbReference type="InterPro" id="IPR001344">
    <property type="entry name" value="Chloro_AB-bd_pln"/>
</dbReference>
<dbReference type="InterPro" id="IPR022796">
    <property type="entry name" value="Chloroa_b-bind"/>
</dbReference>
<evidence type="ECO:0000256" key="5">
    <source>
        <dbReference type="ARBA" id="ARBA00022531"/>
    </source>
</evidence>
<keyword evidence="9" id="KW-0157">Chromophore</keyword>
<dbReference type="GO" id="GO:0030076">
    <property type="term" value="C:light-harvesting complex"/>
    <property type="evidence" value="ECO:0007669"/>
    <property type="project" value="UniProtKB-KW"/>
</dbReference>
<keyword evidence="9" id="KW-0148">Chlorophyll</keyword>
<dbReference type="Gene3D" id="1.10.3460.10">
    <property type="entry name" value="Chlorophyll a/b binding protein domain"/>
    <property type="match status" value="1"/>
</dbReference>
<dbReference type="GO" id="GO:0016168">
    <property type="term" value="F:chlorophyll binding"/>
    <property type="evidence" value="ECO:0007669"/>
    <property type="project" value="UniProtKB-KW"/>
</dbReference>
<dbReference type="Pfam" id="PF00504">
    <property type="entry name" value="Chloroa_b-bind"/>
    <property type="match status" value="1"/>
</dbReference>
<feature type="signal peptide" evidence="10">
    <location>
        <begin position="1"/>
        <end position="15"/>
    </location>
</feature>
<evidence type="ECO:0000256" key="6">
    <source>
        <dbReference type="ARBA" id="ARBA00022640"/>
    </source>
</evidence>
<feature type="binding site" description="axial binding residue" evidence="9">
    <location>
        <position position="82"/>
    </location>
    <ligand>
        <name>chlorophyll b</name>
        <dbReference type="ChEBI" id="CHEBI:61721"/>
        <label>1</label>
    </ligand>
    <ligandPart>
        <name>Mg</name>
        <dbReference type="ChEBI" id="CHEBI:25107"/>
    </ligandPart>
</feature>
<name>A0A7S4AJX8_9STRA</name>